<dbReference type="Proteomes" id="UP001166093">
    <property type="component" value="Unassembled WGS sequence"/>
</dbReference>
<feature type="domain" description="Prokaryotic-type class I peptide chain release factors" evidence="2">
    <location>
        <begin position="48"/>
        <end position="64"/>
    </location>
</feature>
<dbReference type="SUPFAM" id="SSF75620">
    <property type="entry name" value="Release factor"/>
    <property type="match status" value="1"/>
</dbReference>
<reference evidence="3" key="1">
    <citation type="journal article" date="2021" name="Cell">
        <title>Tracing the genetic footprints of vertebrate landing in non-teleost ray-finned fishes.</title>
        <authorList>
            <person name="Bi X."/>
            <person name="Wang K."/>
            <person name="Yang L."/>
            <person name="Pan H."/>
            <person name="Jiang H."/>
            <person name="Wei Q."/>
            <person name="Fang M."/>
            <person name="Yu H."/>
            <person name="Zhu C."/>
            <person name="Cai Y."/>
            <person name="He Y."/>
            <person name="Gan X."/>
            <person name="Zeng H."/>
            <person name="Yu D."/>
            <person name="Zhu Y."/>
            <person name="Jiang H."/>
            <person name="Qiu Q."/>
            <person name="Yang H."/>
            <person name="Zhang Y.E."/>
            <person name="Wang W."/>
            <person name="Zhu M."/>
            <person name="He S."/>
            <person name="Zhang G."/>
        </authorList>
    </citation>
    <scope>NUCLEOTIDE SEQUENCE</scope>
    <source>
        <strain evidence="3">Pddl_001</strain>
    </source>
</reference>
<feature type="non-terminal residue" evidence="3">
    <location>
        <position position="1"/>
    </location>
</feature>
<protein>
    <submittedName>
        <fullName evidence="3">RF1M factor</fullName>
    </submittedName>
</protein>
<evidence type="ECO:0000313" key="4">
    <source>
        <dbReference type="Proteomes" id="UP001166093"/>
    </source>
</evidence>
<dbReference type="PROSITE" id="PS00745">
    <property type="entry name" value="RF_PROK_I"/>
    <property type="match status" value="1"/>
</dbReference>
<dbReference type="InterPro" id="IPR000352">
    <property type="entry name" value="Pep_chain_release_fac_I"/>
</dbReference>
<feature type="non-terminal residue" evidence="3">
    <location>
        <position position="141"/>
    </location>
</feature>
<dbReference type="InterPro" id="IPR050057">
    <property type="entry name" value="Prokaryotic/Mito_RF"/>
</dbReference>
<dbReference type="EMBL" id="JAAWVQ010165806">
    <property type="protein sequence ID" value="MBN3287403.1"/>
    <property type="molecule type" value="Genomic_DNA"/>
</dbReference>
<dbReference type="Pfam" id="PF00472">
    <property type="entry name" value="RF-1"/>
    <property type="match status" value="1"/>
</dbReference>
<gene>
    <name evidence="3" type="primary">Mtrf1</name>
    <name evidence="3" type="ORF">GTO93_0019041</name>
</gene>
<dbReference type="Gene3D" id="3.30.160.20">
    <property type="match status" value="1"/>
</dbReference>
<dbReference type="PANTHER" id="PTHR43804">
    <property type="entry name" value="LD18447P"/>
    <property type="match status" value="1"/>
</dbReference>
<proteinExistence type="inferred from homology"/>
<organism evidence="3 4">
    <name type="scientific">Polyodon spathula</name>
    <name type="common">North American paddlefish</name>
    <name type="synonym">Squalus spathula</name>
    <dbReference type="NCBI Taxonomy" id="7913"/>
    <lineage>
        <taxon>Eukaryota</taxon>
        <taxon>Metazoa</taxon>
        <taxon>Chordata</taxon>
        <taxon>Craniata</taxon>
        <taxon>Vertebrata</taxon>
        <taxon>Euteleostomi</taxon>
        <taxon>Actinopterygii</taxon>
        <taxon>Chondrostei</taxon>
        <taxon>Acipenseriformes</taxon>
        <taxon>Polyodontidae</taxon>
        <taxon>Polyodon</taxon>
    </lineage>
</organism>
<comment type="similarity">
    <text evidence="1">Belongs to the prokaryotic/mitochondrial release factor family.</text>
</comment>
<keyword evidence="4" id="KW-1185">Reference proteome</keyword>
<sequence>MHRVQRIPEVGLSSRVQRINTGTMMVIVLPQPMNVTIEPKDLRTDTFRSKGAGGQSVNTTDSAIRLVHIPTGKFSFECQQQHSKLQNRETAVRMLRARIYQQLKEKETEQRQSAWKLQVLQLDSDLNICVFTSIHNGIADV</sequence>
<evidence type="ECO:0000259" key="2">
    <source>
        <dbReference type="PROSITE" id="PS00745"/>
    </source>
</evidence>
<dbReference type="Gene3D" id="3.30.70.1660">
    <property type="match status" value="1"/>
</dbReference>
<name>A0ABS2YLS0_POLSP</name>
<dbReference type="InterPro" id="IPR045853">
    <property type="entry name" value="Pep_chain_release_fac_I_sf"/>
</dbReference>
<dbReference type="PANTHER" id="PTHR43804:SF1">
    <property type="entry name" value="PEPTIDE CHAIN RELEASE FACTOR 1, MITOCHONDRIAL"/>
    <property type="match status" value="1"/>
</dbReference>
<evidence type="ECO:0000256" key="1">
    <source>
        <dbReference type="ARBA" id="ARBA00010835"/>
    </source>
</evidence>
<evidence type="ECO:0000313" key="3">
    <source>
        <dbReference type="EMBL" id="MBN3287403.1"/>
    </source>
</evidence>
<accession>A0ABS2YLS0</accession>
<comment type="caution">
    <text evidence="3">The sequence shown here is derived from an EMBL/GenBank/DDBJ whole genome shotgun (WGS) entry which is preliminary data.</text>
</comment>